<proteinExistence type="predicted"/>
<reference evidence="1 2" key="1">
    <citation type="submission" date="2015-09" db="EMBL/GenBank/DDBJ databases">
        <title>Draft genome sequence of Kouleothrix aurantiaca JCM 19913.</title>
        <authorList>
            <person name="Hemp J."/>
        </authorList>
    </citation>
    <scope>NUCLEOTIDE SEQUENCE [LARGE SCALE GENOMIC DNA]</scope>
    <source>
        <strain evidence="1 2">COM-B</strain>
    </source>
</reference>
<dbReference type="AlphaFoldDB" id="A0A0P9D8Y7"/>
<dbReference type="InterPro" id="IPR011006">
    <property type="entry name" value="CheY-like_superfamily"/>
</dbReference>
<accession>A0A0P9D8Y7</accession>
<gene>
    <name evidence="1" type="ORF">SE17_05035</name>
</gene>
<evidence type="ECO:0000313" key="2">
    <source>
        <dbReference type="Proteomes" id="UP000050509"/>
    </source>
</evidence>
<organism evidence="1 2">
    <name type="scientific">Kouleothrix aurantiaca</name>
    <dbReference type="NCBI Taxonomy" id="186479"/>
    <lineage>
        <taxon>Bacteria</taxon>
        <taxon>Bacillati</taxon>
        <taxon>Chloroflexota</taxon>
        <taxon>Chloroflexia</taxon>
        <taxon>Chloroflexales</taxon>
        <taxon>Roseiflexineae</taxon>
        <taxon>Roseiflexaceae</taxon>
        <taxon>Kouleothrix</taxon>
    </lineage>
</organism>
<sequence length="123" mass="13706">MDGSTVWIISCDPDTRRLISLNLNRRGFQIQEFLSQGERPSSEGGPQLIIRDAGLLDEPDWEAIGALRRLPSTKEMPLILLLADAPAASRLAPFQPVRWFEKLLAIDALLLVAREELGEQRSG</sequence>
<name>A0A0P9D8Y7_9CHLR</name>
<protein>
    <recommendedName>
        <fullName evidence="3">Response regulatory domain-containing protein</fullName>
    </recommendedName>
</protein>
<evidence type="ECO:0008006" key="3">
    <source>
        <dbReference type="Google" id="ProtNLM"/>
    </source>
</evidence>
<keyword evidence="2" id="KW-1185">Reference proteome</keyword>
<comment type="caution">
    <text evidence="1">The sequence shown here is derived from an EMBL/GenBank/DDBJ whole genome shotgun (WGS) entry which is preliminary data.</text>
</comment>
<dbReference type="EMBL" id="LJCR01000091">
    <property type="protein sequence ID" value="KPV54224.1"/>
    <property type="molecule type" value="Genomic_DNA"/>
</dbReference>
<dbReference type="SUPFAM" id="SSF52172">
    <property type="entry name" value="CheY-like"/>
    <property type="match status" value="1"/>
</dbReference>
<evidence type="ECO:0000313" key="1">
    <source>
        <dbReference type="EMBL" id="KPV54224.1"/>
    </source>
</evidence>
<dbReference type="Proteomes" id="UP000050509">
    <property type="component" value="Unassembled WGS sequence"/>
</dbReference>